<dbReference type="PROSITE" id="PS50297">
    <property type="entry name" value="ANK_REP_REGION"/>
    <property type="match status" value="2"/>
</dbReference>
<feature type="repeat" description="ANK" evidence="3">
    <location>
        <begin position="164"/>
        <end position="196"/>
    </location>
</feature>
<dbReference type="PANTHER" id="PTHR24180">
    <property type="entry name" value="CYCLIN-DEPENDENT KINASE INHIBITOR 2C-RELATED"/>
    <property type="match status" value="1"/>
</dbReference>
<dbReference type="Proteomes" id="UP000238322">
    <property type="component" value="Unassembled WGS sequence"/>
</dbReference>
<evidence type="ECO:0000313" key="5">
    <source>
        <dbReference type="Proteomes" id="UP000238322"/>
    </source>
</evidence>
<organism evidence="4 5">
    <name type="scientific">Blastopirellula marina</name>
    <dbReference type="NCBI Taxonomy" id="124"/>
    <lineage>
        <taxon>Bacteria</taxon>
        <taxon>Pseudomonadati</taxon>
        <taxon>Planctomycetota</taxon>
        <taxon>Planctomycetia</taxon>
        <taxon>Pirellulales</taxon>
        <taxon>Pirellulaceae</taxon>
        <taxon>Blastopirellula</taxon>
    </lineage>
</organism>
<dbReference type="InterPro" id="IPR051637">
    <property type="entry name" value="Ank_repeat_dom-contain_49"/>
</dbReference>
<proteinExistence type="predicted"/>
<dbReference type="AlphaFoldDB" id="A0A2S8FZA1"/>
<accession>A0A2S8FZA1</accession>
<dbReference type="SUPFAM" id="SSF48403">
    <property type="entry name" value="Ankyrin repeat"/>
    <property type="match status" value="1"/>
</dbReference>
<dbReference type="InterPro" id="IPR002110">
    <property type="entry name" value="Ankyrin_rpt"/>
</dbReference>
<keyword evidence="2 3" id="KW-0040">ANK repeat</keyword>
<dbReference type="EMBL" id="PUHY01000005">
    <property type="protein sequence ID" value="PQO37516.1"/>
    <property type="molecule type" value="Genomic_DNA"/>
</dbReference>
<dbReference type="PROSITE" id="PS50088">
    <property type="entry name" value="ANK_REPEAT"/>
    <property type="match status" value="2"/>
</dbReference>
<dbReference type="InterPro" id="IPR036770">
    <property type="entry name" value="Ankyrin_rpt-contain_sf"/>
</dbReference>
<feature type="repeat" description="ANK" evidence="3">
    <location>
        <begin position="132"/>
        <end position="164"/>
    </location>
</feature>
<evidence type="ECO:0000256" key="2">
    <source>
        <dbReference type="ARBA" id="ARBA00023043"/>
    </source>
</evidence>
<evidence type="ECO:0000256" key="3">
    <source>
        <dbReference type="PROSITE-ProRule" id="PRU00023"/>
    </source>
</evidence>
<name>A0A2S8FZA1_9BACT</name>
<sequence>MLSLLTIVAGVAIGLVVWQQYVARPEAEKEYARLWYQHVTDDVTSEDVWRFEWLMWQFPEMIVDPRSIEWAAAHGDADLCRCLLERGADPRGRLAEEPGVPTPFDHAVKNNNVGTAKVLIEYGVDPNDKSSRGVSPLHAAALQGNVEMCQLLLDHGADIHQSELGGTPLLAALLSGNPQLVELLLEHGASFKLRNSLSYREAVIKIGVVNSIPVEDVEAIITLLEERLPLQRAEPVPLNRFGDRKSSIVSERLNLLEDKPGDLPAGDLP</sequence>
<protein>
    <submittedName>
        <fullName evidence="4">Uncharacterized protein</fullName>
    </submittedName>
</protein>
<dbReference type="PRINTS" id="PR01415">
    <property type="entry name" value="ANKYRIN"/>
</dbReference>
<evidence type="ECO:0000256" key="1">
    <source>
        <dbReference type="ARBA" id="ARBA00022737"/>
    </source>
</evidence>
<comment type="caution">
    <text evidence="4">The sequence shown here is derived from an EMBL/GenBank/DDBJ whole genome shotgun (WGS) entry which is preliminary data.</text>
</comment>
<gene>
    <name evidence="4" type="ORF">C5Y83_06115</name>
</gene>
<keyword evidence="1" id="KW-0677">Repeat</keyword>
<dbReference type="Pfam" id="PF12796">
    <property type="entry name" value="Ank_2"/>
    <property type="match status" value="1"/>
</dbReference>
<dbReference type="PANTHER" id="PTHR24180:SF45">
    <property type="entry name" value="POLY [ADP-RIBOSE] POLYMERASE TANKYRASE"/>
    <property type="match status" value="1"/>
</dbReference>
<evidence type="ECO:0000313" key="4">
    <source>
        <dbReference type="EMBL" id="PQO37516.1"/>
    </source>
</evidence>
<dbReference type="Gene3D" id="1.25.40.20">
    <property type="entry name" value="Ankyrin repeat-containing domain"/>
    <property type="match status" value="1"/>
</dbReference>
<dbReference type="SMART" id="SM00248">
    <property type="entry name" value="ANK"/>
    <property type="match status" value="4"/>
</dbReference>
<reference evidence="4 5" key="1">
    <citation type="submission" date="2018-02" db="EMBL/GenBank/DDBJ databases">
        <title>Comparative genomes isolates from brazilian mangrove.</title>
        <authorList>
            <person name="Araujo J.E."/>
            <person name="Taketani R.G."/>
            <person name="Silva M.C.P."/>
            <person name="Loureco M.V."/>
            <person name="Andreote F.D."/>
        </authorList>
    </citation>
    <scope>NUCLEOTIDE SEQUENCE [LARGE SCALE GENOMIC DNA]</scope>
    <source>
        <strain evidence="4 5">Hex-1 MGV</strain>
    </source>
</reference>